<dbReference type="AlphaFoldDB" id="A0A9D1G184"/>
<name>A0A9D1G184_9FIRM</name>
<dbReference type="Proteomes" id="UP000824140">
    <property type="component" value="Unassembled WGS sequence"/>
</dbReference>
<comment type="caution">
    <text evidence="1">The sequence shown here is derived from an EMBL/GenBank/DDBJ whole genome shotgun (WGS) entry which is preliminary data.</text>
</comment>
<sequence length="98" mass="11125">MANSPGILERIPELRALTKYRKNEALIRNDGVYVISGIFRGAHEGRAQCAKQAEVSPVSNKSHKHALRAMWIDDCELWVKMHSRPGRWPQIFDLQATG</sequence>
<organism evidence="1 2">
    <name type="scientific">Candidatus Alectryocaccomicrobium excrementavium</name>
    <dbReference type="NCBI Taxonomy" id="2840668"/>
    <lineage>
        <taxon>Bacteria</taxon>
        <taxon>Bacillati</taxon>
        <taxon>Bacillota</taxon>
        <taxon>Clostridia</taxon>
        <taxon>Candidatus Alectryocaccomicrobium</taxon>
    </lineage>
</organism>
<dbReference type="EMBL" id="DVJN01000189">
    <property type="protein sequence ID" value="HIS93256.1"/>
    <property type="molecule type" value="Genomic_DNA"/>
</dbReference>
<evidence type="ECO:0000313" key="2">
    <source>
        <dbReference type="Proteomes" id="UP000824140"/>
    </source>
</evidence>
<evidence type="ECO:0000313" key="1">
    <source>
        <dbReference type="EMBL" id="HIS93256.1"/>
    </source>
</evidence>
<gene>
    <name evidence="1" type="ORF">IAA84_09600</name>
</gene>
<proteinExistence type="predicted"/>
<reference evidence="1" key="2">
    <citation type="journal article" date="2021" name="PeerJ">
        <title>Extensive microbial diversity within the chicken gut microbiome revealed by metagenomics and culture.</title>
        <authorList>
            <person name="Gilroy R."/>
            <person name="Ravi A."/>
            <person name="Getino M."/>
            <person name="Pursley I."/>
            <person name="Horton D.L."/>
            <person name="Alikhan N.F."/>
            <person name="Baker D."/>
            <person name="Gharbi K."/>
            <person name="Hall N."/>
            <person name="Watson M."/>
            <person name="Adriaenssens E.M."/>
            <person name="Foster-Nyarko E."/>
            <person name="Jarju S."/>
            <person name="Secka A."/>
            <person name="Antonio M."/>
            <person name="Oren A."/>
            <person name="Chaudhuri R.R."/>
            <person name="La Ragione R."/>
            <person name="Hildebrand F."/>
            <person name="Pallen M.J."/>
        </authorList>
    </citation>
    <scope>NUCLEOTIDE SEQUENCE</scope>
    <source>
        <strain evidence="1">13766</strain>
    </source>
</reference>
<accession>A0A9D1G184</accession>
<reference evidence="1" key="1">
    <citation type="submission" date="2020-10" db="EMBL/GenBank/DDBJ databases">
        <authorList>
            <person name="Gilroy R."/>
        </authorList>
    </citation>
    <scope>NUCLEOTIDE SEQUENCE</scope>
    <source>
        <strain evidence="1">13766</strain>
    </source>
</reference>
<protein>
    <submittedName>
        <fullName evidence="1">Uncharacterized protein</fullName>
    </submittedName>
</protein>